<dbReference type="OrthoDB" id="9789113at2"/>
<reference evidence="3 4" key="1">
    <citation type="journal article" date="2015" name="Genome Announc.">
        <title>Expanding the biotechnology potential of lactobacilli through comparative genomics of 213 strains and associated genera.</title>
        <authorList>
            <person name="Sun Z."/>
            <person name="Harris H.M."/>
            <person name="McCann A."/>
            <person name="Guo C."/>
            <person name="Argimon S."/>
            <person name="Zhang W."/>
            <person name="Yang X."/>
            <person name="Jeffery I.B."/>
            <person name="Cooney J.C."/>
            <person name="Kagawa T.F."/>
            <person name="Liu W."/>
            <person name="Song Y."/>
            <person name="Salvetti E."/>
            <person name="Wrobel A."/>
            <person name="Rasinkangas P."/>
            <person name="Parkhill J."/>
            <person name="Rea M.C."/>
            <person name="O'Sullivan O."/>
            <person name="Ritari J."/>
            <person name="Douillard F.P."/>
            <person name="Paul Ross R."/>
            <person name="Yang R."/>
            <person name="Briner A.E."/>
            <person name="Felis G.E."/>
            <person name="de Vos W.M."/>
            <person name="Barrangou R."/>
            <person name="Klaenhammer T.R."/>
            <person name="Caufield P.W."/>
            <person name="Cui Y."/>
            <person name="Zhang H."/>
            <person name="O'Toole P.W."/>
        </authorList>
    </citation>
    <scope>NUCLEOTIDE SEQUENCE [LARGE SCALE GENOMIC DNA]</scope>
    <source>
        <strain evidence="3 4">DSM 12744</strain>
    </source>
</reference>
<evidence type="ECO:0000259" key="2">
    <source>
        <dbReference type="SMART" id="SM00014"/>
    </source>
</evidence>
<evidence type="ECO:0000313" key="3">
    <source>
        <dbReference type="EMBL" id="KRL08439.1"/>
    </source>
</evidence>
<dbReference type="RefSeq" id="WP_057822445.1">
    <property type="nucleotide sequence ID" value="NZ_AZEC01000023.1"/>
</dbReference>
<dbReference type="InterPro" id="IPR036938">
    <property type="entry name" value="PAP2/HPO_sf"/>
</dbReference>
<keyword evidence="4" id="KW-1185">Reference proteome</keyword>
<feature type="transmembrane region" description="Helical" evidence="1">
    <location>
        <begin position="86"/>
        <end position="108"/>
    </location>
</feature>
<dbReference type="PANTHER" id="PTHR14969:SF13">
    <property type="entry name" value="AT30094P"/>
    <property type="match status" value="1"/>
</dbReference>
<feature type="transmembrane region" description="Helical" evidence="1">
    <location>
        <begin position="12"/>
        <end position="34"/>
    </location>
</feature>
<name>A0A0R1MKD8_9LACO</name>
<keyword evidence="1" id="KW-0812">Transmembrane</keyword>
<feature type="domain" description="Phosphatidic acid phosphatase type 2/haloperoxidase" evidence="2">
    <location>
        <begin position="87"/>
        <end position="199"/>
    </location>
</feature>
<dbReference type="Gene3D" id="1.20.144.10">
    <property type="entry name" value="Phosphatidic acid phosphatase type 2/haloperoxidase"/>
    <property type="match status" value="2"/>
</dbReference>
<dbReference type="PANTHER" id="PTHR14969">
    <property type="entry name" value="SPHINGOSINE-1-PHOSPHATE PHOSPHOHYDROLASE"/>
    <property type="match status" value="1"/>
</dbReference>
<gene>
    <name evidence="3" type="ORF">FD09_GL001631</name>
</gene>
<dbReference type="PATRIC" id="fig|1423792.3.peg.1651"/>
<feature type="transmembrane region" description="Helical" evidence="1">
    <location>
        <begin position="133"/>
        <end position="150"/>
    </location>
</feature>
<dbReference type="CDD" id="cd03392">
    <property type="entry name" value="PAP2_like_2"/>
    <property type="match status" value="1"/>
</dbReference>
<dbReference type="Proteomes" id="UP000051330">
    <property type="component" value="Unassembled WGS sequence"/>
</dbReference>
<keyword evidence="1" id="KW-1133">Transmembrane helix</keyword>
<dbReference type="STRING" id="1423792.FD09_GL001631"/>
<comment type="caution">
    <text evidence="3">The sequence shown here is derived from an EMBL/GenBank/DDBJ whole genome shotgun (WGS) entry which is preliminary data.</text>
</comment>
<feature type="transmembrane region" description="Helical" evidence="1">
    <location>
        <begin position="54"/>
        <end position="79"/>
    </location>
</feature>
<sequence>MKLRLRPALLVAINYGLFIVLLIGVATNAPFITAIDHAGQRLADWVTSPSMTRFMISITQTANPWSLITITAFIVMFLTITHRWRWSVFVAGAAAIASLLNIVIKFIIQRARPTLPHLIEQGGYSFPSGHSDSSIAVYGALILFLIVTFRPSWQRHVAVILLTLFIVTIGFSRIYVHVHYPTDVLAGFFLGWGDVCVLWLIARRTWLKNSVVQVQPRQL</sequence>
<feature type="transmembrane region" description="Helical" evidence="1">
    <location>
        <begin position="184"/>
        <end position="202"/>
    </location>
</feature>
<proteinExistence type="predicted"/>
<dbReference type="InterPro" id="IPR000326">
    <property type="entry name" value="PAP2/HPO"/>
</dbReference>
<dbReference type="EMBL" id="AZEC01000023">
    <property type="protein sequence ID" value="KRL08439.1"/>
    <property type="molecule type" value="Genomic_DNA"/>
</dbReference>
<dbReference type="SMART" id="SM00014">
    <property type="entry name" value="acidPPc"/>
    <property type="match status" value="1"/>
</dbReference>
<feature type="transmembrane region" description="Helical" evidence="1">
    <location>
        <begin position="157"/>
        <end position="178"/>
    </location>
</feature>
<dbReference type="AlphaFoldDB" id="A0A0R1MKD8"/>
<evidence type="ECO:0000256" key="1">
    <source>
        <dbReference type="SAM" id="Phobius"/>
    </source>
</evidence>
<accession>A0A0R1MKD8</accession>
<keyword evidence="1" id="KW-0472">Membrane</keyword>
<evidence type="ECO:0000313" key="4">
    <source>
        <dbReference type="Proteomes" id="UP000051330"/>
    </source>
</evidence>
<dbReference type="SUPFAM" id="SSF48317">
    <property type="entry name" value="Acid phosphatase/Vanadium-dependent haloperoxidase"/>
    <property type="match status" value="1"/>
</dbReference>
<organism evidence="3 4">
    <name type="scientific">Schleiferilactobacillus perolens DSM 12744</name>
    <dbReference type="NCBI Taxonomy" id="1423792"/>
    <lineage>
        <taxon>Bacteria</taxon>
        <taxon>Bacillati</taxon>
        <taxon>Bacillota</taxon>
        <taxon>Bacilli</taxon>
        <taxon>Lactobacillales</taxon>
        <taxon>Lactobacillaceae</taxon>
        <taxon>Schleiferilactobacillus</taxon>
    </lineage>
</organism>
<dbReference type="Pfam" id="PF01569">
    <property type="entry name" value="PAP2"/>
    <property type="match status" value="1"/>
</dbReference>
<protein>
    <recommendedName>
        <fullName evidence="2">Phosphatidic acid phosphatase type 2/haloperoxidase domain-containing protein</fullName>
    </recommendedName>
</protein>